<evidence type="ECO:0000313" key="12">
    <source>
        <dbReference type="EnsemblPlants" id="AES74035"/>
    </source>
</evidence>
<comment type="subcellular location">
    <subcellularLocation>
        <location evidence="1">Secreted</location>
    </subcellularLocation>
</comment>
<dbReference type="GO" id="GO:2000038">
    <property type="term" value="P:regulation of stomatal complex development"/>
    <property type="evidence" value="ECO:0000318"/>
    <property type="project" value="GO_Central"/>
</dbReference>
<dbReference type="Proteomes" id="UP000002051">
    <property type="component" value="Chromosome 3"/>
</dbReference>
<feature type="domain" description="Peptidase S8/S53" evidence="9">
    <location>
        <begin position="18"/>
        <end position="303"/>
    </location>
</feature>
<proteinExistence type="inferred from homology"/>
<keyword evidence="13" id="KW-1185">Reference proteome</keyword>
<reference evidence="12" key="3">
    <citation type="submission" date="2015-04" db="UniProtKB">
        <authorList>
            <consortium name="EnsemblPlants"/>
        </authorList>
    </citation>
    <scope>IDENTIFICATION</scope>
    <source>
        <strain evidence="12">cv. Jemalong A17</strain>
    </source>
</reference>
<comment type="caution">
    <text evidence="8">Lacks conserved residue(s) required for the propagation of feature annotation.</text>
</comment>
<dbReference type="InterPro" id="IPR041469">
    <property type="entry name" value="Subtilisin-like_FN3"/>
</dbReference>
<evidence type="ECO:0000256" key="8">
    <source>
        <dbReference type="PROSITE-ProRule" id="PRU01240"/>
    </source>
</evidence>
<reference evidence="11 13" key="2">
    <citation type="journal article" date="2014" name="BMC Genomics">
        <title>An improved genome release (version Mt4.0) for the model legume Medicago truncatula.</title>
        <authorList>
            <person name="Tang H."/>
            <person name="Krishnakumar V."/>
            <person name="Bidwell S."/>
            <person name="Rosen B."/>
            <person name="Chan A."/>
            <person name="Zhou S."/>
            <person name="Gentzbittel L."/>
            <person name="Childs K.L."/>
            <person name="Yandell M."/>
            <person name="Gundlach H."/>
            <person name="Mayer K.F."/>
            <person name="Schwartz D.C."/>
            <person name="Town C.D."/>
        </authorList>
    </citation>
    <scope>GENOME REANNOTATION</scope>
    <source>
        <strain evidence="12 13">cv. Jemalong A17</strain>
    </source>
</reference>
<dbReference type="Pfam" id="PF17766">
    <property type="entry name" value="fn3_6"/>
    <property type="match status" value="1"/>
</dbReference>
<accession>G7J5A7</accession>
<evidence type="ECO:0000256" key="3">
    <source>
        <dbReference type="ARBA" id="ARBA00022670"/>
    </source>
</evidence>
<dbReference type="InterPro" id="IPR045051">
    <property type="entry name" value="SBT"/>
</dbReference>
<dbReference type="InterPro" id="IPR015500">
    <property type="entry name" value="Peptidase_S8_subtilisin-rel"/>
</dbReference>
<evidence type="ECO:0000256" key="1">
    <source>
        <dbReference type="ARBA" id="ARBA00004613"/>
    </source>
</evidence>
<dbReference type="AlphaFoldDB" id="G7J5A7"/>
<evidence type="ECO:0000256" key="4">
    <source>
        <dbReference type="ARBA" id="ARBA00022729"/>
    </source>
</evidence>
<dbReference type="InterPro" id="IPR036852">
    <property type="entry name" value="Peptidase_S8/S53_dom_sf"/>
</dbReference>
<dbReference type="HOGENOM" id="CLU_000625_7_2_1"/>
<evidence type="ECO:0000259" key="10">
    <source>
        <dbReference type="Pfam" id="PF17766"/>
    </source>
</evidence>
<evidence type="ECO:0000259" key="9">
    <source>
        <dbReference type="Pfam" id="PF00082"/>
    </source>
</evidence>
<evidence type="ECO:0000313" key="11">
    <source>
        <dbReference type="EMBL" id="AES74035.2"/>
    </source>
</evidence>
<organism evidence="11 13">
    <name type="scientific">Medicago truncatula</name>
    <name type="common">Barrel medic</name>
    <name type="synonym">Medicago tribuloides</name>
    <dbReference type="NCBI Taxonomy" id="3880"/>
    <lineage>
        <taxon>Eukaryota</taxon>
        <taxon>Viridiplantae</taxon>
        <taxon>Streptophyta</taxon>
        <taxon>Embryophyta</taxon>
        <taxon>Tracheophyta</taxon>
        <taxon>Spermatophyta</taxon>
        <taxon>Magnoliopsida</taxon>
        <taxon>eudicotyledons</taxon>
        <taxon>Gunneridae</taxon>
        <taxon>Pentapetalae</taxon>
        <taxon>rosids</taxon>
        <taxon>fabids</taxon>
        <taxon>Fabales</taxon>
        <taxon>Fabaceae</taxon>
        <taxon>Papilionoideae</taxon>
        <taxon>50 kb inversion clade</taxon>
        <taxon>NPAAA clade</taxon>
        <taxon>Hologalegina</taxon>
        <taxon>IRL clade</taxon>
        <taxon>Trifolieae</taxon>
        <taxon>Medicago</taxon>
    </lineage>
</organism>
<gene>
    <name evidence="11" type="ordered locus">MTR_3g114140</name>
</gene>
<keyword evidence="4" id="KW-0732">Signal</keyword>
<keyword evidence="7" id="KW-0325">Glycoprotein</keyword>
<dbReference type="SUPFAM" id="SSF52743">
    <property type="entry name" value="Subtilisin-like"/>
    <property type="match status" value="1"/>
</dbReference>
<protein>
    <submittedName>
        <fullName evidence="11">Subtilisin-like serine protease</fullName>
    </submittedName>
</protein>
<name>G7J5A7_MEDTR</name>
<reference evidence="11 13" key="1">
    <citation type="journal article" date="2011" name="Nature">
        <title>The Medicago genome provides insight into the evolution of rhizobial symbioses.</title>
        <authorList>
            <person name="Young N.D."/>
            <person name="Debelle F."/>
            <person name="Oldroyd G.E."/>
            <person name="Geurts R."/>
            <person name="Cannon S.B."/>
            <person name="Udvardi M.K."/>
            <person name="Benedito V.A."/>
            <person name="Mayer K.F."/>
            <person name="Gouzy J."/>
            <person name="Schoof H."/>
            <person name="Van de Peer Y."/>
            <person name="Proost S."/>
            <person name="Cook D.R."/>
            <person name="Meyers B.C."/>
            <person name="Spannagl M."/>
            <person name="Cheung F."/>
            <person name="De Mita S."/>
            <person name="Krishnakumar V."/>
            <person name="Gundlach H."/>
            <person name="Zhou S."/>
            <person name="Mudge J."/>
            <person name="Bharti A.K."/>
            <person name="Murray J.D."/>
            <person name="Naoumkina M.A."/>
            <person name="Rosen B."/>
            <person name="Silverstein K.A."/>
            <person name="Tang H."/>
            <person name="Rombauts S."/>
            <person name="Zhao P.X."/>
            <person name="Zhou P."/>
            <person name="Barbe V."/>
            <person name="Bardou P."/>
            <person name="Bechner M."/>
            <person name="Bellec A."/>
            <person name="Berger A."/>
            <person name="Berges H."/>
            <person name="Bidwell S."/>
            <person name="Bisseling T."/>
            <person name="Choisne N."/>
            <person name="Couloux A."/>
            <person name="Denny R."/>
            <person name="Deshpande S."/>
            <person name="Dai X."/>
            <person name="Doyle J.J."/>
            <person name="Dudez A.M."/>
            <person name="Farmer A.D."/>
            <person name="Fouteau S."/>
            <person name="Franken C."/>
            <person name="Gibelin C."/>
            <person name="Gish J."/>
            <person name="Goldstein S."/>
            <person name="Gonzalez A.J."/>
            <person name="Green P.J."/>
            <person name="Hallab A."/>
            <person name="Hartog M."/>
            <person name="Hua A."/>
            <person name="Humphray S.J."/>
            <person name="Jeong D.H."/>
            <person name="Jing Y."/>
            <person name="Jocker A."/>
            <person name="Kenton S.M."/>
            <person name="Kim D.J."/>
            <person name="Klee K."/>
            <person name="Lai H."/>
            <person name="Lang C."/>
            <person name="Lin S."/>
            <person name="Macmil S.L."/>
            <person name="Magdelenat G."/>
            <person name="Matthews L."/>
            <person name="McCorrison J."/>
            <person name="Monaghan E.L."/>
            <person name="Mun J.H."/>
            <person name="Najar F.Z."/>
            <person name="Nicholson C."/>
            <person name="Noirot C."/>
            <person name="O'Bleness M."/>
            <person name="Paule C.R."/>
            <person name="Poulain J."/>
            <person name="Prion F."/>
            <person name="Qin B."/>
            <person name="Qu C."/>
            <person name="Retzel E.F."/>
            <person name="Riddle C."/>
            <person name="Sallet E."/>
            <person name="Samain S."/>
            <person name="Samson N."/>
            <person name="Sanders I."/>
            <person name="Saurat O."/>
            <person name="Scarpelli C."/>
            <person name="Schiex T."/>
            <person name="Segurens B."/>
            <person name="Severin A.J."/>
            <person name="Sherrier D.J."/>
            <person name="Shi R."/>
            <person name="Sims S."/>
            <person name="Singer S.R."/>
            <person name="Sinharoy S."/>
            <person name="Sterck L."/>
            <person name="Viollet A."/>
            <person name="Wang B.B."/>
            <person name="Wang K."/>
            <person name="Wang M."/>
            <person name="Wang X."/>
            <person name="Warfsmann J."/>
            <person name="Weissenbach J."/>
            <person name="White D.D."/>
            <person name="White J.D."/>
            <person name="Wiley G.B."/>
            <person name="Wincker P."/>
            <person name="Xing Y."/>
            <person name="Yang L."/>
            <person name="Yao Z."/>
            <person name="Ying F."/>
            <person name="Zhai J."/>
            <person name="Zhou L."/>
            <person name="Zuber A."/>
            <person name="Denarie J."/>
            <person name="Dixon R.A."/>
            <person name="May G.D."/>
            <person name="Schwartz D.C."/>
            <person name="Rogers J."/>
            <person name="Quetier F."/>
            <person name="Town C.D."/>
            <person name="Roe B.A."/>
        </authorList>
    </citation>
    <scope>NUCLEOTIDE SEQUENCE [LARGE SCALE GENOMIC DNA]</scope>
    <source>
        <strain evidence="11">A17</strain>
        <strain evidence="12 13">cv. Jemalong A17</strain>
    </source>
</reference>
<dbReference type="Gene3D" id="3.50.30.30">
    <property type="match status" value="2"/>
</dbReference>
<dbReference type="PROSITE" id="PS00138">
    <property type="entry name" value="SUBTILASE_SER"/>
    <property type="match status" value="1"/>
</dbReference>
<dbReference type="eggNOG" id="ENOG502QUSK">
    <property type="taxonomic scope" value="Eukaryota"/>
</dbReference>
<dbReference type="PROSITE" id="PS51892">
    <property type="entry name" value="SUBTILASE"/>
    <property type="match status" value="1"/>
</dbReference>
<evidence type="ECO:0000313" key="13">
    <source>
        <dbReference type="Proteomes" id="UP000002051"/>
    </source>
</evidence>
<dbReference type="STRING" id="3880.G7J5A7"/>
<dbReference type="Gene3D" id="2.60.40.2310">
    <property type="match status" value="1"/>
</dbReference>
<dbReference type="InterPro" id="IPR023828">
    <property type="entry name" value="Peptidase_S8_Ser-AS"/>
</dbReference>
<keyword evidence="6" id="KW-0720">Serine protease</keyword>
<evidence type="ECO:0000256" key="6">
    <source>
        <dbReference type="ARBA" id="ARBA00022825"/>
    </source>
</evidence>
<keyword evidence="5" id="KW-0378">Hydrolase</keyword>
<keyword evidence="3 11" id="KW-0645">Protease</keyword>
<sequence>MIFIFIFRKIIGARYYPNPDANATTTNTVRDTYGHGTHTASTAAGNVVSGASYYGLAEGTAKAFDNAIFDGVDVLAISLGAHSFFRPDLTTDPIVIGAFHAVEHGIVVVCSAGNDGPTQSTVVNDAPWILTVVATTIDCDMQSNVVLGSGKVIEVQFITLTLQYSNMSIQQGNNPVATILPTVTIIDYKPAPMVATFSSRGPSALSRNILKPDIAAPGVAILASWIGNDVTDVPKGKKPSPYNFKSGTSMSCPHVSGVAGRIKFKNPIWSASAIRSASAAQINNMKAPITTNLGSIATPYDYGAGEITTTEPFQPGLVYETSTIDYLNYLCYIGLNTTTVKIISKTAPDSFNCPKDSTIDHVSNINYPSIAISNFIGKETKNVSRIVTKVGEEDEIVYMAIVDAPNGVKIQLIPEKLEFTKNI</sequence>
<evidence type="ECO:0000256" key="2">
    <source>
        <dbReference type="ARBA" id="ARBA00011073"/>
    </source>
</evidence>
<dbReference type="EnsemblPlants" id="AES74035">
    <property type="protein sequence ID" value="AES74035"/>
    <property type="gene ID" value="MTR_3g114140"/>
</dbReference>
<dbReference type="GO" id="GO:0004252">
    <property type="term" value="F:serine-type endopeptidase activity"/>
    <property type="evidence" value="ECO:0000318"/>
    <property type="project" value="GO_Central"/>
</dbReference>
<dbReference type="GO" id="GO:0006508">
    <property type="term" value="P:proteolysis"/>
    <property type="evidence" value="ECO:0007669"/>
    <property type="project" value="UniProtKB-KW"/>
</dbReference>
<comment type="similarity">
    <text evidence="2 8">Belongs to the peptidase S8 family.</text>
</comment>
<evidence type="ECO:0000256" key="7">
    <source>
        <dbReference type="ARBA" id="ARBA00023180"/>
    </source>
</evidence>
<dbReference type="PaxDb" id="3880-AES74035"/>
<dbReference type="GO" id="GO:0005576">
    <property type="term" value="C:extracellular region"/>
    <property type="evidence" value="ECO:0000318"/>
    <property type="project" value="GO_Central"/>
</dbReference>
<dbReference type="EMBL" id="CM001219">
    <property type="protein sequence ID" value="AES74035.2"/>
    <property type="molecule type" value="Genomic_DNA"/>
</dbReference>
<dbReference type="Gene3D" id="3.40.50.200">
    <property type="entry name" value="Peptidase S8/S53 domain"/>
    <property type="match status" value="3"/>
</dbReference>
<dbReference type="PRINTS" id="PR00723">
    <property type="entry name" value="SUBTILISIN"/>
</dbReference>
<dbReference type="Pfam" id="PF00082">
    <property type="entry name" value="Peptidase_S8"/>
    <property type="match status" value="1"/>
</dbReference>
<accession>A0A0C3VRN7</accession>
<feature type="domain" description="Subtilisin-like protease fibronectin type-III" evidence="10">
    <location>
        <begin position="364"/>
        <end position="421"/>
    </location>
</feature>
<evidence type="ECO:0000256" key="5">
    <source>
        <dbReference type="ARBA" id="ARBA00022801"/>
    </source>
</evidence>
<dbReference type="InterPro" id="IPR000209">
    <property type="entry name" value="Peptidase_S8/S53_dom"/>
</dbReference>
<dbReference type="PANTHER" id="PTHR10795">
    <property type="entry name" value="PROPROTEIN CONVERTASE SUBTILISIN/KEXIN"/>
    <property type="match status" value="1"/>
</dbReference>